<name>A0A7X9IKZ6_9DELT</name>
<dbReference type="Proteomes" id="UP000524246">
    <property type="component" value="Unassembled WGS sequence"/>
</dbReference>
<dbReference type="InterPro" id="IPR014942">
    <property type="entry name" value="AbiEii"/>
</dbReference>
<dbReference type="AlphaFoldDB" id="A0A7X9IKZ6"/>
<evidence type="ECO:0000313" key="2">
    <source>
        <dbReference type="Proteomes" id="UP000524246"/>
    </source>
</evidence>
<keyword evidence="1" id="KW-0808">Transferase</keyword>
<accession>A0A7X9IKZ6</accession>
<dbReference type="EMBL" id="JAAZON010000632">
    <property type="protein sequence ID" value="NMC64240.1"/>
    <property type="molecule type" value="Genomic_DNA"/>
</dbReference>
<dbReference type="GO" id="GO:0016740">
    <property type="term" value="F:transferase activity"/>
    <property type="evidence" value="ECO:0007669"/>
    <property type="project" value="UniProtKB-KW"/>
</dbReference>
<reference evidence="1 2" key="1">
    <citation type="journal article" date="2020" name="Biotechnol. Biofuels">
        <title>New insights from the biogas microbiome by comprehensive genome-resolved metagenomics of nearly 1600 species originating from multiple anaerobic digesters.</title>
        <authorList>
            <person name="Campanaro S."/>
            <person name="Treu L."/>
            <person name="Rodriguez-R L.M."/>
            <person name="Kovalovszki A."/>
            <person name="Ziels R.M."/>
            <person name="Maus I."/>
            <person name="Zhu X."/>
            <person name="Kougias P.G."/>
            <person name="Basile A."/>
            <person name="Luo G."/>
            <person name="Schluter A."/>
            <person name="Konstantinidis K.T."/>
            <person name="Angelidaki I."/>
        </authorList>
    </citation>
    <scope>NUCLEOTIDE SEQUENCE [LARGE SCALE GENOMIC DNA]</scope>
    <source>
        <strain evidence="1">AS27yjCOA_65</strain>
    </source>
</reference>
<sequence length="291" mass="33337">MRQRLLNIAREQKIEFQLVLTRFALERFLYRLSQSKYSNDFVLKGAMLFQVWGGAMHRPTRDLDLLSFGEPDIVYFTEAIREICKHNLSDDGILFQVDSILLERIKEEDEYQGLRATLTATLDSARIPLQIDIGFGDSIIPAPLNIDYPTLLDLPSPKLRAYSKETVIAEKFHAMVHRGIANSRMKDFYDIWVLATTYTFEANALRNAIQSTFKRRDTPLPSATPLALTAEFAEDSTKLAQWTAFVRKGKLLANESLALSQIVPIIKRLIMSMFATEDAKSWDPKTLNWKK</sequence>
<protein>
    <submittedName>
        <fullName evidence="1">Nucleotidyl transferase AbiEii/AbiGii toxin family protein</fullName>
    </submittedName>
</protein>
<dbReference type="Pfam" id="PF08843">
    <property type="entry name" value="AbiEii"/>
    <property type="match status" value="1"/>
</dbReference>
<organism evidence="1 2">
    <name type="scientific">SAR324 cluster bacterium</name>
    <dbReference type="NCBI Taxonomy" id="2024889"/>
    <lineage>
        <taxon>Bacteria</taxon>
        <taxon>Deltaproteobacteria</taxon>
        <taxon>SAR324 cluster</taxon>
    </lineage>
</organism>
<gene>
    <name evidence="1" type="ORF">GYA55_13840</name>
</gene>
<proteinExistence type="predicted"/>
<comment type="caution">
    <text evidence="1">The sequence shown here is derived from an EMBL/GenBank/DDBJ whole genome shotgun (WGS) entry which is preliminary data.</text>
</comment>
<evidence type="ECO:0000313" key="1">
    <source>
        <dbReference type="EMBL" id="NMC64240.1"/>
    </source>
</evidence>